<dbReference type="RefSeq" id="WP_197739526.1">
    <property type="nucleotide sequence ID" value="NZ_AP022372.1"/>
</dbReference>
<evidence type="ECO:0000313" key="5">
    <source>
        <dbReference type="Proteomes" id="UP000834611"/>
    </source>
</evidence>
<protein>
    <recommendedName>
        <fullName evidence="6">Acetyltransferase</fullName>
    </recommendedName>
</protein>
<dbReference type="Gene3D" id="3.40.630.30">
    <property type="match status" value="1"/>
</dbReference>
<gene>
    <name evidence="4" type="ORF">GHA_01765</name>
</gene>
<keyword evidence="3" id="KW-0012">Acyltransferase</keyword>
<evidence type="ECO:0008006" key="6">
    <source>
        <dbReference type="Google" id="ProtNLM"/>
    </source>
</evidence>
<keyword evidence="2" id="KW-0808">Transferase</keyword>
<proteinExistence type="inferred from homology"/>
<dbReference type="AlphaFoldDB" id="A0A9N8D4I5"/>
<dbReference type="GO" id="GO:0016746">
    <property type="term" value="F:acyltransferase activity"/>
    <property type="evidence" value="ECO:0007669"/>
    <property type="project" value="UniProtKB-KW"/>
</dbReference>
<evidence type="ECO:0000256" key="2">
    <source>
        <dbReference type="ARBA" id="ARBA00022679"/>
    </source>
</evidence>
<dbReference type="EMBL" id="CAHPSF010000003">
    <property type="protein sequence ID" value="CAB5688859.1"/>
    <property type="molecule type" value="Genomic_DNA"/>
</dbReference>
<organism evidence="4 5">
    <name type="scientific">Providencia rettgeri</name>
    <dbReference type="NCBI Taxonomy" id="587"/>
    <lineage>
        <taxon>Bacteria</taxon>
        <taxon>Pseudomonadati</taxon>
        <taxon>Pseudomonadota</taxon>
        <taxon>Gammaproteobacteria</taxon>
        <taxon>Enterobacterales</taxon>
        <taxon>Morganellaceae</taxon>
        <taxon>Providencia</taxon>
    </lineage>
</organism>
<evidence type="ECO:0000313" key="4">
    <source>
        <dbReference type="EMBL" id="CAB5688859.1"/>
    </source>
</evidence>
<comment type="caution">
    <text evidence="4">The sequence shown here is derived from an EMBL/GenBank/DDBJ whole genome shotgun (WGS) entry which is preliminary data.</text>
</comment>
<dbReference type="PANTHER" id="PTHR36449:SF1">
    <property type="entry name" value="ACETYLTRANSFERASE"/>
    <property type="match status" value="1"/>
</dbReference>
<reference evidence="4" key="1">
    <citation type="submission" date="2020-05" db="EMBL/GenBank/DDBJ databases">
        <authorList>
            <person name="Delgado-Blas J."/>
        </authorList>
    </citation>
    <scope>NUCLEOTIDE SEQUENCE</scope>
    <source>
        <strain evidence="4">BB1453</strain>
    </source>
</reference>
<dbReference type="PANTHER" id="PTHR36449">
    <property type="entry name" value="ACETYLTRANSFERASE-RELATED"/>
    <property type="match status" value="1"/>
</dbReference>
<evidence type="ECO:0000256" key="3">
    <source>
        <dbReference type="ARBA" id="ARBA00023315"/>
    </source>
</evidence>
<sequence length="174" mass="19581">MLDELGEPETSKLLSLFTCPINPDVESFLHNNAIMFEGRDTTRTYLMISDAGEIYAFFSLATKELTLLNTNLSKTTVKKIHGANKHAERVPAFLIGQIAKNHSITDNPIRLRDILNEAYGMITLAKEIIGGRVVILECEDNDKLISMYVNHGFTRIDINNSQDSLVTLYKLIIH</sequence>
<comment type="similarity">
    <text evidence="1">Belongs to the acetyltransferase family. GNAT subfamily.</text>
</comment>
<dbReference type="Proteomes" id="UP000834611">
    <property type="component" value="Unassembled WGS sequence"/>
</dbReference>
<evidence type="ECO:0000256" key="1">
    <source>
        <dbReference type="ARBA" id="ARBA00009342"/>
    </source>
</evidence>
<accession>A0A9N8D4I5</accession>
<name>A0A9N8D4I5_PRORE</name>